<sequence length="325" mass="38032">MPSKCNNKVDDRDLPERTSCIGDRIKDPLVSLAVTTIGRQAMLNKFWSYEVLQKYFHTKTEPPHVQLFSQPKCQMYVATWYLLYRWLIFVAWISIIICSIFEFGSYEPLFKWQKWSIYLTNWDLLLGVTQAFLGALIVSKRWRQQKDAAFNPYDMKLTMLEKSYWVFYTVTSTLAVGVTITYWTAVYNPKIHHIDPLNILLHICNSILMFLDLSITSVPLYMKNVWWCLIIILFYIIFSVIYYAAGGLDKNGYHYIYKILDWEKPGQTLLICIGGMVFVILMHFVLCLLGNAKDCLYVRITKKLHDIPSTTKIDFTVTKKEAEIV</sequence>
<keyword evidence="1" id="KW-0812">Transmembrane</keyword>
<reference evidence="2 3" key="1">
    <citation type="journal article" date="2024" name="Ann. Entomol. Soc. Am.">
        <title>Genomic analyses of the southern and eastern yellowjacket wasps (Hymenoptera: Vespidae) reveal evolutionary signatures of social life.</title>
        <authorList>
            <person name="Catto M.A."/>
            <person name="Caine P.B."/>
            <person name="Orr S.E."/>
            <person name="Hunt B.G."/>
            <person name="Goodisman M.A.D."/>
        </authorList>
    </citation>
    <scope>NUCLEOTIDE SEQUENCE [LARGE SCALE GENOMIC DNA]</scope>
    <source>
        <strain evidence="2">232</strain>
        <tissue evidence="2">Head and thorax</tissue>
    </source>
</reference>
<protein>
    <submittedName>
        <fullName evidence="2">Protein rolling stone-like isoform X3</fullName>
    </submittedName>
</protein>
<name>A0ABD2CHY6_VESMC</name>
<gene>
    <name evidence="2" type="ORF">V1477_007243</name>
</gene>
<evidence type="ECO:0000313" key="3">
    <source>
        <dbReference type="Proteomes" id="UP001607303"/>
    </source>
</evidence>
<feature type="transmembrane region" description="Helical" evidence="1">
    <location>
        <begin position="165"/>
        <end position="185"/>
    </location>
</feature>
<dbReference type="Proteomes" id="UP001607303">
    <property type="component" value="Unassembled WGS sequence"/>
</dbReference>
<proteinExistence type="predicted"/>
<dbReference type="InterPro" id="IPR049352">
    <property type="entry name" value="Rost"/>
</dbReference>
<feature type="transmembrane region" description="Helical" evidence="1">
    <location>
        <begin position="225"/>
        <end position="245"/>
    </location>
</feature>
<evidence type="ECO:0000313" key="2">
    <source>
        <dbReference type="EMBL" id="KAL2744701.1"/>
    </source>
</evidence>
<feature type="transmembrane region" description="Helical" evidence="1">
    <location>
        <begin position="197"/>
        <end position="218"/>
    </location>
</feature>
<accession>A0ABD2CHY6</accession>
<dbReference type="EMBL" id="JAYRBN010000050">
    <property type="protein sequence ID" value="KAL2744701.1"/>
    <property type="molecule type" value="Genomic_DNA"/>
</dbReference>
<dbReference type="AlphaFoldDB" id="A0ABD2CHY6"/>
<feature type="transmembrane region" description="Helical" evidence="1">
    <location>
        <begin position="265"/>
        <end position="289"/>
    </location>
</feature>
<dbReference type="PANTHER" id="PTHR12242">
    <property type="entry name" value="OS02G0130600 PROTEIN-RELATED"/>
    <property type="match status" value="1"/>
</dbReference>
<feature type="transmembrane region" description="Helical" evidence="1">
    <location>
        <begin position="115"/>
        <end position="138"/>
    </location>
</feature>
<dbReference type="PANTHER" id="PTHR12242:SF49">
    <property type="entry name" value="HEADBUTT, ISOFORM E"/>
    <property type="match status" value="1"/>
</dbReference>
<comment type="caution">
    <text evidence="2">The sequence shown here is derived from an EMBL/GenBank/DDBJ whole genome shotgun (WGS) entry which is preliminary data.</text>
</comment>
<dbReference type="Pfam" id="PF21534">
    <property type="entry name" value="Rost"/>
    <property type="match status" value="1"/>
</dbReference>
<organism evidence="2 3">
    <name type="scientific">Vespula maculifrons</name>
    <name type="common">Eastern yellow jacket</name>
    <name type="synonym">Wasp</name>
    <dbReference type="NCBI Taxonomy" id="7453"/>
    <lineage>
        <taxon>Eukaryota</taxon>
        <taxon>Metazoa</taxon>
        <taxon>Ecdysozoa</taxon>
        <taxon>Arthropoda</taxon>
        <taxon>Hexapoda</taxon>
        <taxon>Insecta</taxon>
        <taxon>Pterygota</taxon>
        <taxon>Neoptera</taxon>
        <taxon>Endopterygota</taxon>
        <taxon>Hymenoptera</taxon>
        <taxon>Apocrita</taxon>
        <taxon>Aculeata</taxon>
        <taxon>Vespoidea</taxon>
        <taxon>Vespidae</taxon>
        <taxon>Vespinae</taxon>
        <taxon>Vespula</taxon>
    </lineage>
</organism>
<keyword evidence="1" id="KW-1133">Transmembrane helix</keyword>
<feature type="transmembrane region" description="Helical" evidence="1">
    <location>
        <begin position="82"/>
        <end position="103"/>
    </location>
</feature>
<keyword evidence="3" id="KW-1185">Reference proteome</keyword>
<keyword evidence="1" id="KW-0472">Membrane</keyword>
<evidence type="ECO:0000256" key="1">
    <source>
        <dbReference type="SAM" id="Phobius"/>
    </source>
</evidence>